<proteinExistence type="predicted"/>
<keyword evidence="2" id="KW-1185">Reference proteome</keyword>
<gene>
    <name evidence="1" type="ORF">Pr1d_13720</name>
</gene>
<name>A0A5B9Q8U4_9BACT</name>
<dbReference type="AlphaFoldDB" id="A0A5B9Q8U4"/>
<dbReference type="Proteomes" id="UP000323917">
    <property type="component" value="Chromosome"/>
</dbReference>
<dbReference type="KEGG" id="bgok:Pr1d_13720"/>
<evidence type="ECO:0000313" key="1">
    <source>
        <dbReference type="EMBL" id="QEG34100.1"/>
    </source>
</evidence>
<sequence>MGQSPPDRFELANVNSRPYQLSEFRPFFSYEEGLAQV</sequence>
<dbReference type="EMBL" id="CP042913">
    <property type="protein sequence ID" value="QEG34100.1"/>
    <property type="molecule type" value="Genomic_DNA"/>
</dbReference>
<accession>A0A5B9Q8U4</accession>
<organism evidence="1 2">
    <name type="scientific">Bythopirellula goksoeyrii</name>
    <dbReference type="NCBI Taxonomy" id="1400387"/>
    <lineage>
        <taxon>Bacteria</taxon>
        <taxon>Pseudomonadati</taxon>
        <taxon>Planctomycetota</taxon>
        <taxon>Planctomycetia</taxon>
        <taxon>Pirellulales</taxon>
        <taxon>Lacipirellulaceae</taxon>
        <taxon>Bythopirellula</taxon>
    </lineage>
</organism>
<evidence type="ECO:0000313" key="2">
    <source>
        <dbReference type="Proteomes" id="UP000323917"/>
    </source>
</evidence>
<reference evidence="1 2" key="1">
    <citation type="submission" date="2019-08" db="EMBL/GenBank/DDBJ databases">
        <title>Deep-cultivation of Planctomycetes and their phenomic and genomic characterization uncovers novel biology.</title>
        <authorList>
            <person name="Wiegand S."/>
            <person name="Jogler M."/>
            <person name="Boedeker C."/>
            <person name="Pinto D."/>
            <person name="Vollmers J."/>
            <person name="Rivas-Marin E."/>
            <person name="Kohn T."/>
            <person name="Peeters S.H."/>
            <person name="Heuer A."/>
            <person name="Rast P."/>
            <person name="Oberbeckmann S."/>
            <person name="Bunk B."/>
            <person name="Jeske O."/>
            <person name="Meyerdierks A."/>
            <person name="Storesund J.E."/>
            <person name="Kallscheuer N."/>
            <person name="Luecker S."/>
            <person name="Lage O.M."/>
            <person name="Pohl T."/>
            <person name="Merkel B.J."/>
            <person name="Hornburger P."/>
            <person name="Mueller R.-W."/>
            <person name="Bruemmer F."/>
            <person name="Labrenz M."/>
            <person name="Spormann A.M."/>
            <person name="Op den Camp H."/>
            <person name="Overmann J."/>
            <person name="Amann R."/>
            <person name="Jetten M.S.M."/>
            <person name="Mascher T."/>
            <person name="Medema M.H."/>
            <person name="Devos D.P."/>
            <person name="Kaster A.-K."/>
            <person name="Ovreas L."/>
            <person name="Rohde M."/>
            <person name="Galperin M.Y."/>
            <person name="Jogler C."/>
        </authorList>
    </citation>
    <scope>NUCLEOTIDE SEQUENCE [LARGE SCALE GENOMIC DNA]</scope>
    <source>
        <strain evidence="1 2">Pr1d</strain>
    </source>
</reference>
<protein>
    <submittedName>
        <fullName evidence="1">Uncharacterized protein</fullName>
    </submittedName>
</protein>